<keyword evidence="1" id="KW-0732">Signal</keyword>
<feature type="signal peptide" evidence="1">
    <location>
        <begin position="1"/>
        <end position="22"/>
    </location>
</feature>
<evidence type="ECO:0008006" key="4">
    <source>
        <dbReference type="Google" id="ProtNLM"/>
    </source>
</evidence>
<proteinExistence type="predicted"/>
<name>A0ABM7RNU8_9BACT</name>
<protein>
    <recommendedName>
        <fullName evidence="4">Neuromedin U</fullName>
    </recommendedName>
</protein>
<dbReference type="Proteomes" id="UP001374893">
    <property type="component" value="Chromosome"/>
</dbReference>
<dbReference type="RefSeq" id="WP_338686350.1">
    <property type="nucleotide sequence ID" value="NZ_AP024702.1"/>
</dbReference>
<dbReference type="EMBL" id="AP024702">
    <property type="protein sequence ID" value="BCX49657.1"/>
    <property type="molecule type" value="Genomic_DNA"/>
</dbReference>
<feature type="chain" id="PRO_5046255459" description="Neuromedin U" evidence="1">
    <location>
        <begin position="23"/>
        <end position="298"/>
    </location>
</feature>
<evidence type="ECO:0000313" key="2">
    <source>
        <dbReference type="EMBL" id="BCX49657.1"/>
    </source>
</evidence>
<evidence type="ECO:0000256" key="1">
    <source>
        <dbReference type="SAM" id="SignalP"/>
    </source>
</evidence>
<keyword evidence="3" id="KW-1185">Reference proteome</keyword>
<reference evidence="2 3" key="1">
    <citation type="submission" date="2021-06" db="EMBL/GenBank/DDBJ databases">
        <title>Complete genome of Haloferula helveola possessing various polysaccharide degrading enzymes.</title>
        <authorList>
            <person name="Takami H."/>
            <person name="Huang C."/>
            <person name="Hamasaki K."/>
        </authorList>
    </citation>
    <scope>NUCLEOTIDE SEQUENCE [LARGE SCALE GENOMIC DNA]</scope>
    <source>
        <strain evidence="2 3">CN-1</strain>
    </source>
</reference>
<accession>A0ABM7RNU8</accession>
<gene>
    <name evidence="2" type="ORF">HAHE_35650</name>
</gene>
<sequence>MKQQLINSLAVAVLGISTGAHAQDAAIELESRSVPAKSTDEIARELANPNNSLASLTFKNQYRFYDGDIPGSASQDNFTLLFQPVFPFSLEPTSSGGKANLFVRPAFPILFEQPIIDPATGTWDSVTGLGDIGFDIGYGVTEPNGFLWAVGMVGTLPTATDSRIAGGQFRAGPEMLLAKFEEWGVYGIFPSHQWNVAGWRDGQFNTSQCQLFLISLPGGGWSVGSTPILSYDWKTNDWTIPLNLTVGKTVMFGNTPVKLQAEINYYIDRPDAFGSDWMIGFNVTPVIDNFVERWIRGN</sequence>
<evidence type="ECO:0000313" key="3">
    <source>
        <dbReference type="Proteomes" id="UP001374893"/>
    </source>
</evidence>
<organism evidence="2 3">
    <name type="scientific">Haloferula helveola</name>
    <dbReference type="NCBI Taxonomy" id="490095"/>
    <lineage>
        <taxon>Bacteria</taxon>
        <taxon>Pseudomonadati</taxon>
        <taxon>Verrucomicrobiota</taxon>
        <taxon>Verrucomicrobiia</taxon>
        <taxon>Verrucomicrobiales</taxon>
        <taxon>Verrucomicrobiaceae</taxon>
        <taxon>Haloferula</taxon>
    </lineage>
</organism>